<sequence length="216" mass="23542">MYGVQHVLQATTAPTCDPRSCENRPPAVTSTRSFTAGTCTAGFLLAPTFLFFAGDDRPVVDLLRLDLRLLLFPDVAFLALDILVVALAPLVLERDDGRCLVRLLVLRFAGVAEDDLERLLEAAALFLLRPRTREEDAMEAPSPTPLVDAGSGSLEAQEPISSPEEEATTSLARLADIQGESAFLFGAQRRLPARFRLASKQHSQFVSRPRSHAKTA</sequence>
<evidence type="ECO:0000313" key="2">
    <source>
        <dbReference type="Proteomes" id="UP000805193"/>
    </source>
</evidence>
<dbReference type="EMBL" id="JABSTQ010009550">
    <property type="protein sequence ID" value="KAG0428253.1"/>
    <property type="molecule type" value="Genomic_DNA"/>
</dbReference>
<dbReference type="Proteomes" id="UP000805193">
    <property type="component" value="Unassembled WGS sequence"/>
</dbReference>
<evidence type="ECO:0000313" key="1">
    <source>
        <dbReference type="EMBL" id="KAG0428253.1"/>
    </source>
</evidence>
<keyword evidence="2" id="KW-1185">Reference proteome</keyword>
<proteinExistence type="predicted"/>
<organism evidence="1 2">
    <name type="scientific">Ixodes persulcatus</name>
    <name type="common">Taiga tick</name>
    <dbReference type="NCBI Taxonomy" id="34615"/>
    <lineage>
        <taxon>Eukaryota</taxon>
        <taxon>Metazoa</taxon>
        <taxon>Ecdysozoa</taxon>
        <taxon>Arthropoda</taxon>
        <taxon>Chelicerata</taxon>
        <taxon>Arachnida</taxon>
        <taxon>Acari</taxon>
        <taxon>Parasitiformes</taxon>
        <taxon>Ixodida</taxon>
        <taxon>Ixodoidea</taxon>
        <taxon>Ixodidae</taxon>
        <taxon>Ixodinae</taxon>
        <taxon>Ixodes</taxon>
    </lineage>
</organism>
<gene>
    <name evidence="1" type="ORF">HPB47_024773</name>
</gene>
<accession>A0AC60Q3H2</accession>
<name>A0AC60Q3H2_IXOPE</name>
<comment type="caution">
    <text evidence="1">The sequence shown here is derived from an EMBL/GenBank/DDBJ whole genome shotgun (WGS) entry which is preliminary data.</text>
</comment>
<reference evidence="1 2" key="1">
    <citation type="journal article" date="2020" name="Cell">
        <title>Large-Scale Comparative Analyses of Tick Genomes Elucidate Their Genetic Diversity and Vector Capacities.</title>
        <authorList>
            <consortium name="Tick Genome and Microbiome Consortium (TIGMIC)"/>
            <person name="Jia N."/>
            <person name="Wang J."/>
            <person name="Shi W."/>
            <person name="Du L."/>
            <person name="Sun Y."/>
            <person name="Zhan W."/>
            <person name="Jiang J.F."/>
            <person name="Wang Q."/>
            <person name="Zhang B."/>
            <person name="Ji P."/>
            <person name="Bell-Sakyi L."/>
            <person name="Cui X.M."/>
            <person name="Yuan T.T."/>
            <person name="Jiang B.G."/>
            <person name="Yang W.F."/>
            <person name="Lam T.T."/>
            <person name="Chang Q.C."/>
            <person name="Ding S.J."/>
            <person name="Wang X.J."/>
            <person name="Zhu J.G."/>
            <person name="Ruan X.D."/>
            <person name="Zhao L."/>
            <person name="Wei J.T."/>
            <person name="Ye R.Z."/>
            <person name="Que T.C."/>
            <person name="Du C.H."/>
            <person name="Zhou Y.H."/>
            <person name="Cheng J.X."/>
            <person name="Dai P.F."/>
            <person name="Guo W.B."/>
            <person name="Han X.H."/>
            <person name="Huang E.J."/>
            <person name="Li L.F."/>
            <person name="Wei W."/>
            <person name="Gao Y.C."/>
            <person name="Liu J.Z."/>
            <person name="Shao H.Z."/>
            <person name="Wang X."/>
            <person name="Wang C.C."/>
            <person name="Yang T.C."/>
            <person name="Huo Q.B."/>
            <person name="Li W."/>
            <person name="Chen H.Y."/>
            <person name="Chen S.E."/>
            <person name="Zhou L.G."/>
            <person name="Ni X.B."/>
            <person name="Tian J.H."/>
            <person name="Sheng Y."/>
            <person name="Liu T."/>
            <person name="Pan Y.S."/>
            <person name="Xia L.Y."/>
            <person name="Li J."/>
            <person name="Zhao F."/>
            <person name="Cao W.C."/>
        </authorList>
    </citation>
    <scope>NUCLEOTIDE SEQUENCE [LARGE SCALE GENOMIC DNA]</scope>
    <source>
        <strain evidence="1">Iper-2018</strain>
    </source>
</reference>
<protein>
    <submittedName>
        <fullName evidence="1">Uncharacterized protein</fullName>
    </submittedName>
</protein>